<evidence type="ECO:0000313" key="3">
    <source>
        <dbReference type="Proteomes" id="UP000254266"/>
    </source>
</evidence>
<evidence type="ECO:0000313" key="2">
    <source>
        <dbReference type="EMBL" id="RDH86067.1"/>
    </source>
</evidence>
<keyword evidence="3" id="KW-1185">Reference proteome</keyword>
<reference evidence="2 3" key="1">
    <citation type="journal article" date="2018" name="ISME J.">
        <title>Endosymbiont genomes yield clues of tubeworm success.</title>
        <authorList>
            <person name="Li Y."/>
            <person name="Liles M.R."/>
            <person name="Halanych K.M."/>
        </authorList>
    </citation>
    <scope>NUCLEOTIDE SEQUENCE [LARGE SCALE GENOMIC DNA]</scope>
    <source>
        <strain evidence="2">A1464</strain>
    </source>
</reference>
<dbReference type="AlphaFoldDB" id="A0A370DP40"/>
<name>A0A370DP40_9GAMM</name>
<dbReference type="Gene3D" id="2.60.120.10">
    <property type="entry name" value="Jelly Rolls"/>
    <property type="match status" value="1"/>
</dbReference>
<dbReference type="Pfam" id="PF12973">
    <property type="entry name" value="Cupin_7"/>
    <property type="match status" value="2"/>
</dbReference>
<dbReference type="InterPro" id="IPR011051">
    <property type="entry name" value="RmlC_Cupin_sf"/>
</dbReference>
<dbReference type="InterPro" id="IPR014710">
    <property type="entry name" value="RmlC-like_jellyroll"/>
</dbReference>
<feature type="domain" description="ChrR-like cupin" evidence="1">
    <location>
        <begin position="131"/>
        <end position="218"/>
    </location>
</feature>
<dbReference type="Proteomes" id="UP000254266">
    <property type="component" value="Unassembled WGS sequence"/>
</dbReference>
<dbReference type="SUPFAM" id="SSF51182">
    <property type="entry name" value="RmlC-like cupins"/>
    <property type="match status" value="2"/>
</dbReference>
<dbReference type="EMBL" id="QFXC01000002">
    <property type="protein sequence ID" value="RDH86067.1"/>
    <property type="molecule type" value="Genomic_DNA"/>
</dbReference>
<organism evidence="2 3">
    <name type="scientific">endosymbiont of Galathealinum brachiosum</name>
    <dbReference type="NCBI Taxonomy" id="2200906"/>
    <lineage>
        <taxon>Bacteria</taxon>
        <taxon>Pseudomonadati</taxon>
        <taxon>Pseudomonadota</taxon>
        <taxon>Gammaproteobacteria</taxon>
        <taxon>sulfur-oxidizing symbionts</taxon>
    </lineage>
</organism>
<comment type="caution">
    <text evidence="2">The sequence shown here is derived from an EMBL/GenBank/DDBJ whole genome shotgun (WGS) entry which is preliminary data.</text>
</comment>
<proteinExistence type="predicted"/>
<gene>
    <name evidence="2" type="ORF">DIZ80_00945</name>
</gene>
<feature type="domain" description="ChrR-like cupin" evidence="1">
    <location>
        <begin position="13"/>
        <end position="113"/>
    </location>
</feature>
<dbReference type="CDD" id="cd20303">
    <property type="entry name" value="cupin_ChrR_1"/>
    <property type="match status" value="1"/>
</dbReference>
<dbReference type="InterPro" id="IPR025979">
    <property type="entry name" value="ChrR-like_cupin_dom"/>
</dbReference>
<protein>
    <submittedName>
        <fullName evidence="2">Cupin</fullName>
    </submittedName>
</protein>
<evidence type="ECO:0000259" key="1">
    <source>
        <dbReference type="Pfam" id="PF12973"/>
    </source>
</evidence>
<accession>A0A370DP40</accession>
<sequence length="225" mass="25433">MKLNSDLTLRANLNINNLKWENSPSAGVQRLRLEADDEKPPVERVTTIVSFAPQSSFSGHVHGGGEEFLVLNGTFSDQHADYPEGYYVRNPKGTGHAPHSDEGCRILVKLWQMHPDDQNQLAINTRNENLWKKNRASGEILPLFNADYESVCMMRWPAGLKLSNLSFDAGVEYFVLHGRFYDDEGNYTKGSWLRLPAGSRQNITVTEDCLLLRKTGHLLEPVSYE</sequence>